<keyword evidence="2" id="KW-1185">Reference proteome</keyword>
<evidence type="ECO:0000313" key="2">
    <source>
        <dbReference type="Proteomes" id="UP001054945"/>
    </source>
</evidence>
<dbReference type="EMBL" id="BPLR01014177">
    <property type="protein sequence ID" value="GIY66941.1"/>
    <property type="molecule type" value="Genomic_DNA"/>
</dbReference>
<accession>A0AAV4VA01</accession>
<dbReference type="Proteomes" id="UP001054945">
    <property type="component" value="Unassembled WGS sequence"/>
</dbReference>
<organism evidence="1 2">
    <name type="scientific">Caerostris extrusa</name>
    <name type="common">Bark spider</name>
    <name type="synonym">Caerostris bankana</name>
    <dbReference type="NCBI Taxonomy" id="172846"/>
    <lineage>
        <taxon>Eukaryota</taxon>
        <taxon>Metazoa</taxon>
        <taxon>Ecdysozoa</taxon>
        <taxon>Arthropoda</taxon>
        <taxon>Chelicerata</taxon>
        <taxon>Arachnida</taxon>
        <taxon>Araneae</taxon>
        <taxon>Araneomorphae</taxon>
        <taxon>Entelegynae</taxon>
        <taxon>Araneoidea</taxon>
        <taxon>Araneidae</taxon>
        <taxon>Caerostris</taxon>
    </lineage>
</organism>
<protein>
    <submittedName>
        <fullName evidence="1">Uncharacterized protein</fullName>
    </submittedName>
</protein>
<reference evidence="1 2" key="1">
    <citation type="submission" date="2021-06" db="EMBL/GenBank/DDBJ databases">
        <title>Caerostris extrusa draft genome.</title>
        <authorList>
            <person name="Kono N."/>
            <person name="Arakawa K."/>
        </authorList>
    </citation>
    <scope>NUCLEOTIDE SEQUENCE [LARGE SCALE GENOMIC DNA]</scope>
</reference>
<comment type="caution">
    <text evidence="1">The sequence shown here is derived from an EMBL/GenBank/DDBJ whole genome shotgun (WGS) entry which is preliminary data.</text>
</comment>
<name>A0AAV4VA01_CAEEX</name>
<gene>
    <name evidence="1" type="ORF">CEXT_790281</name>
</gene>
<sequence>MRHFRIPLTSFLHHMKVTHLMPSLSAQQFSAWPHAPIMNLWGRVYASTILAMVFTIMNDDQTSLSEDLIFCHGRNQAGHRTPEAKCDKHWPCQSTTVHKCRGMPPVHSEKHTAAIRKCLQLRTLVCAFTSGERHHSPVAYSLEQPEHLRFKSGEDSP</sequence>
<proteinExistence type="predicted"/>
<evidence type="ECO:0000313" key="1">
    <source>
        <dbReference type="EMBL" id="GIY66941.1"/>
    </source>
</evidence>
<dbReference type="AlphaFoldDB" id="A0AAV4VA01"/>